<evidence type="ECO:0000313" key="2">
    <source>
        <dbReference type="Proteomes" id="UP000790709"/>
    </source>
</evidence>
<protein>
    <submittedName>
        <fullName evidence="1">Uncharacterized protein</fullName>
    </submittedName>
</protein>
<keyword evidence="2" id="KW-1185">Reference proteome</keyword>
<accession>A0ACB8BVG1</accession>
<evidence type="ECO:0000313" key="1">
    <source>
        <dbReference type="EMBL" id="KAH7928843.1"/>
    </source>
</evidence>
<name>A0ACB8BVG1_9AGAM</name>
<comment type="caution">
    <text evidence="1">The sequence shown here is derived from an EMBL/GenBank/DDBJ whole genome shotgun (WGS) entry which is preliminary data.</text>
</comment>
<sequence>MTCGTHLQGAGRDEERRDSVTRQLHVTLLLLPQWGRWSDKSAARWQIVTPSPEVPKATCRDIISGRGQQMEKSGARGSGDGRDLGDEHNHLETNVQSRKRAAQGGGRMGPGVKELVSSLACHRVSEARVERVASVPGSIRFQKDPVPDER</sequence>
<proteinExistence type="predicted"/>
<organism evidence="1 2">
    <name type="scientific">Leucogyrophana mollusca</name>
    <dbReference type="NCBI Taxonomy" id="85980"/>
    <lineage>
        <taxon>Eukaryota</taxon>
        <taxon>Fungi</taxon>
        <taxon>Dikarya</taxon>
        <taxon>Basidiomycota</taxon>
        <taxon>Agaricomycotina</taxon>
        <taxon>Agaricomycetes</taxon>
        <taxon>Agaricomycetidae</taxon>
        <taxon>Boletales</taxon>
        <taxon>Boletales incertae sedis</taxon>
        <taxon>Leucogyrophana</taxon>
    </lineage>
</organism>
<dbReference type="EMBL" id="MU266348">
    <property type="protein sequence ID" value="KAH7928843.1"/>
    <property type="molecule type" value="Genomic_DNA"/>
</dbReference>
<reference evidence="1" key="1">
    <citation type="journal article" date="2021" name="New Phytol.">
        <title>Evolutionary innovations through gain and loss of genes in the ectomycorrhizal Boletales.</title>
        <authorList>
            <person name="Wu G."/>
            <person name="Miyauchi S."/>
            <person name="Morin E."/>
            <person name="Kuo A."/>
            <person name="Drula E."/>
            <person name="Varga T."/>
            <person name="Kohler A."/>
            <person name="Feng B."/>
            <person name="Cao Y."/>
            <person name="Lipzen A."/>
            <person name="Daum C."/>
            <person name="Hundley H."/>
            <person name="Pangilinan J."/>
            <person name="Johnson J."/>
            <person name="Barry K."/>
            <person name="LaButti K."/>
            <person name="Ng V."/>
            <person name="Ahrendt S."/>
            <person name="Min B."/>
            <person name="Choi I.G."/>
            <person name="Park H."/>
            <person name="Plett J.M."/>
            <person name="Magnuson J."/>
            <person name="Spatafora J.W."/>
            <person name="Nagy L.G."/>
            <person name="Henrissat B."/>
            <person name="Grigoriev I.V."/>
            <person name="Yang Z.L."/>
            <person name="Xu J."/>
            <person name="Martin F.M."/>
        </authorList>
    </citation>
    <scope>NUCLEOTIDE SEQUENCE</scope>
    <source>
        <strain evidence="1">KUC20120723A-06</strain>
    </source>
</reference>
<gene>
    <name evidence="1" type="ORF">BV22DRAFT_1044347</name>
</gene>
<dbReference type="Proteomes" id="UP000790709">
    <property type="component" value="Unassembled WGS sequence"/>
</dbReference>